<organism evidence="1 2">
    <name type="scientific">Propionimicrobium lymphophilum ACS-093-V-SCH5</name>
    <dbReference type="NCBI Taxonomy" id="883161"/>
    <lineage>
        <taxon>Bacteria</taxon>
        <taxon>Bacillati</taxon>
        <taxon>Actinomycetota</taxon>
        <taxon>Actinomycetes</taxon>
        <taxon>Propionibacteriales</taxon>
        <taxon>Propionibacteriaceae</taxon>
        <taxon>Propionimicrobium</taxon>
    </lineage>
</organism>
<dbReference type="HOGENOM" id="CLU_3383256_0_0_11"/>
<keyword evidence="2" id="KW-1185">Reference proteome</keyword>
<dbReference type="STRING" id="883161.HMPREF9306_01286"/>
<evidence type="ECO:0000313" key="1">
    <source>
        <dbReference type="EMBL" id="EPD32587.1"/>
    </source>
</evidence>
<accession>S2WIW3</accession>
<gene>
    <name evidence="1" type="ORF">HMPREF9306_01286</name>
</gene>
<protein>
    <submittedName>
        <fullName evidence="1">Uncharacterized protein</fullName>
    </submittedName>
</protein>
<proteinExistence type="predicted"/>
<dbReference type="EMBL" id="AGZR01000008">
    <property type="protein sequence ID" value="EPD32587.1"/>
    <property type="molecule type" value="Genomic_DNA"/>
</dbReference>
<reference evidence="1 2" key="1">
    <citation type="submission" date="2013-04" db="EMBL/GenBank/DDBJ databases">
        <title>The Genome Sequence of Propionimicrobium lymphophilum ACS-093-V-SCH5.</title>
        <authorList>
            <consortium name="The Broad Institute Genomics Platform"/>
            <person name="Earl A."/>
            <person name="Ward D."/>
            <person name="Feldgarden M."/>
            <person name="Gevers D."/>
            <person name="Saerens B."/>
            <person name="Vaneechoutte M."/>
            <person name="Walker B."/>
            <person name="Young S."/>
            <person name="Zeng Q."/>
            <person name="Gargeya S."/>
            <person name="Fitzgerald M."/>
            <person name="Haas B."/>
            <person name="Abouelleil A."/>
            <person name="Allen A.W."/>
            <person name="Alvarado L."/>
            <person name="Arachchi H.M."/>
            <person name="Berlin A.M."/>
            <person name="Chapman S.B."/>
            <person name="Gainer-Dewar J."/>
            <person name="Goldberg J."/>
            <person name="Griggs A."/>
            <person name="Gujja S."/>
            <person name="Hansen M."/>
            <person name="Howarth C."/>
            <person name="Imamovic A."/>
            <person name="Ireland A."/>
            <person name="Larimer J."/>
            <person name="McCowan C."/>
            <person name="Murphy C."/>
            <person name="Pearson M."/>
            <person name="Poon T.W."/>
            <person name="Priest M."/>
            <person name="Roberts A."/>
            <person name="Saif S."/>
            <person name="Shea T."/>
            <person name="Sisk P."/>
            <person name="Sykes S."/>
            <person name="Wortman J."/>
            <person name="Nusbaum C."/>
            <person name="Birren B."/>
        </authorList>
    </citation>
    <scope>NUCLEOTIDE SEQUENCE [LARGE SCALE GENOMIC DNA]</scope>
    <source>
        <strain evidence="1 2">ACS-093-V-SCH5</strain>
    </source>
</reference>
<dbReference type="AlphaFoldDB" id="S2WIW3"/>
<evidence type="ECO:0000313" key="2">
    <source>
        <dbReference type="Proteomes" id="UP000014417"/>
    </source>
</evidence>
<sequence length="33" mass="3349">MIGFFPAANLVRDSACNGGRGGSFCIAHALSAH</sequence>
<name>S2WIW3_9ACTN</name>
<dbReference type="Proteomes" id="UP000014417">
    <property type="component" value="Unassembled WGS sequence"/>
</dbReference>
<comment type="caution">
    <text evidence="1">The sequence shown here is derived from an EMBL/GenBank/DDBJ whole genome shotgun (WGS) entry which is preliminary data.</text>
</comment>